<evidence type="ECO:0000313" key="3">
    <source>
        <dbReference type="Proteomes" id="UP000024635"/>
    </source>
</evidence>
<comment type="caution">
    <text evidence="2">The sequence shown here is derived from an EMBL/GenBank/DDBJ whole genome shotgun (WGS) entry which is preliminary data.</text>
</comment>
<evidence type="ECO:0000256" key="1">
    <source>
        <dbReference type="SAM" id="MobiDB-lite"/>
    </source>
</evidence>
<protein>
    <submittedName>
        <fullName evidence="2">Uncharacterized protein</fullName>
    </submittedName>
</protein>
<sequence>MNHQSKNTSTHNEFGNNRTARVTLLVSAHIPDNTIRFRSPLPSPLSSTTATERRCCRRQQRPTVSAVVDTGDRPSSPSSIPIDDSDDDECKTNLKAVVSTCSTLPCKISGHSVQYHNYGKLIVTIQRWNCDAN</sequence>
<dbReference type="AlphaFoldDB" id="A0A016U3B3"/>
<proteinExistence type="predicted"/>
<dbReference type="Proteomes" id="UP000024635">
    <property type="component" value="Unassembled WGS sequence"/>
</dbReference>
<gene>
    <name evidence="2" type="primary">Acey_s0060.g3074</name>
    <name evidence="2" type="ORF">Y032_0060g3074</name>
</gene>
<accession>A0A016U3B3</accession>
<keyword evidence="3" id="KW-1185">Reference proteome</keyword>
<feature type="region of interest" description="Disordered" evidence="1">
    <location>
        <begin position="38"/>
        <end position="87"/>
    </location>
</feature>
<reference evidence="3" key="1">
    <citation type="journal article" date="2015" name="Nat. Genet.">
        <title>The genome and transcriptome of the zoonotic hookworm Ancylostoma ceylanicum identify infection-specific gene families.</title>
        <authorList>
            <person name="Schwarz E.M."/>
            <person name="Hu Y."/>
            <person name="Antoshechkin I."/>
            <person name="Miller M.M."/>
            <person name="Sternberg P.W."/>
            <person name="Aroian R.V."/>
        </authorList>
    </citation>
    <scope>NUCLEOTIDE SEQUENCE</scope>
    <source>
        <strain evidence="3">HY135</strain>
    </source>
</reference>
<name>A0A016U3B3_9BILA</name>
<dbReference type="EMBL" id="JARK01001396">
    <property type="protein sequence ID" value="EYC09367.1"/>
    <property type="molecule type" value="Genomic_DNA"/>
</dbReference>
<organism evidence="2 3">
    <name type="scientific">Ancylostoma ceylanicum</name>
    <dbReference type="NCBI Taxonomy" id="53326"/>
    <lineage>
        <taxon>Eukaryota</taxon>
        <taxon>Metazoa</taxon>
        <taxon>Ecdysozoa</taxon>
        <taxon>Nematoda</taxon>
        <taxon>Chromadorea</taxon>
        <taxon>Rhabditida</taxon>
        <taxon>Rhabditina</taxon>
        <taxon>Rhabditomorpha</taxon>
        <taxon>Strongyloidea</taxon>
        <taxon>Ancylostomatidae</taxon>
        <taxon>Ancylostomatinae</taxon>
        <taxon>Ancylostoma</taxon>
    </lineage>
</organism>
<evidence type="ECO:0000313" key="2">
    <source>
        <dbReference type="EMBL" id="EYC09367.1"/>
    </source>
</evidence>